<comment type="caution">
    <text evidence="8">The sequence shown here is derived from an EMBL/GenBank/DDBJ whole genome shotgun (WGS) entry which is preliminary data.</text>
</comment>
<feature type="transmembrane region" description="Helical" evidence="6">
    <location>
        <begin position="198"/>
        <end position="218"/>
    </location>
</feature>
<feature type="transmembrane region" description="Helical" evidence="6">
    <location>
        <begin position="239"/>
        <end position="261"/>
    </location>
</feature>
<feature type="transmembrane region" description="Helical" evidence="6">
    <location>
        <begin position="42"/>
        <end position="67"/>
    </location>
</feature>
<protein>
    <recommendedName>
        <fullName evidence="7">Major facilitator superfamily (MFS) profile domain-containing protein</fullName>
    </recommendedName>
</protein>
<dbReference type="Proteomes" id="UP001274830">
    <property type="component" value="Unassembled WGS sequence"/>
</dbReference>
<dbReference type="GO" id="GO:0005886">
    <property type="term" value="C:plasma membrane"/>
    <property type="evidence" value="ECO:0007669"/>
    <property type="project" value="TreeGrafter"/>
</dbReference>
<dbReference type="PANTHER" id="PTHR23501">
    <property type="entry name" value="MAJOR FACILITATOR SUPERFAMILY"/>
    <property type="match status" value="1"/>
</dbReference>
<evidence type="ECO:0000256" key="2">
    <source>
        <dbReference type="ARBA" id="ARBA00022448"/>
    </source>
</evidence>
<dbReference type="InterPro" id="IPR020846">
    <property type="entry name" value="MFS_dom"/>
</dbReference>
<dbReference type="AlphaFoldDB" id="A0AAE0TTN6"/>
<dbReference type="PANTHER" id="PTHR23501:SF109">
    <property type="entry name" value="MAJOR FACILITATOR SUPERFAMILY (MFS) PROFILE DOMAIN-CONTAINING PROTEIN-RELATED"/>
    <property type="match status" value="1"/>
</dbReference>
<organism evidence="8 9">
    <name type="scientific">Recurvomyces mirabilis</name>
    <dbReference type="NCBI Taxonomy" id="574656"/>
    <lineage>
        <taxon>Eukaryota</taxon>
        <taxon>Fungi</taxon>
        <taxon>Dikarya</taxon>
        <taxon>Ascomycota</taxon>
        <taxon>Pezizomycotina</taxon>
        <taxon>Dothideomycetes</taxon>
        <taxon>Dothideomycetidae</taxon>
        <taxon>Mycosphaerellales</taxon>
        <taxon>Teratosphaeriaceae</taxon>
        <taxon>Recurvomyces</taxon>
    </lineage>
</organism>
<evidence type="ECO:0000259" key="7">
    <source>
        <dbReference type="PROSITE" id="PS50850"/>
    </source>
</evidence>
<evidence type="ECO:0000313" key="9">
    <source>
        <dbReference type="Proteomes" id="UP001274830"/>
    </source>
</evidence>
<dbReference type="InterPro" id="IPR005829">
    <property type="entry name" value="Sugar_transporter_CS"/>
</dbReference>
<feature type="transmembrane region" description="Helical" evidence="6">
    <location>
        <begin position="133"/>
        <end position="152"/>
    </location>
</feature>
<evidence type="ECO:0000256" key="3">
    <source>
        <dbReference type="ARBA" id="ARBA00022692"/>
    </source>
</evidence>
<dbReference type="CDD" id="cd06179">
    <property type="entry name" value="MFS_TRI12_like"/>
    <property type="match status" value="1"/>
</dbReference>
<reference evidence="8" key="1">
    <citation type="submission" date="2023-07" db="EMBL/GenBank/DDBJ databases">
        <title>Black Yeasts Isolated from many extreme environments.</title>
        <authorList>
            <person name="Coleine C."/>
            <person name="Stajich J.E."/>
            <person name="Selbmann L."/>
        </authorList>
    </citation>
    <scope>NUCLEOTIDE SEQUENCE</scope>
    <source>
        <strain evidence="8">CCFEE 5485</strain>
    </source>
</reference>
<evidence type="ECO:0000256" key="6">
    <source>
        <dbReference type="SAM" id="Phobius"/>
    </source>
</evidence>
<feature type="transmembrane region" description="Helical" evidence="6">
    <location>
        <begin position="79"/>
        <end position="97"/>
    </location>
</feature>
<dbReference type="Pfam" id="PF06609">
    <property type="entry name" value="TRI12"/>
    <property type="match status" value="1"/>
</dbReference>
<dbReference type="InterPro" id="IPR053791">
    <property type="entry name" value="MFS_Tri12-like"/>
</dbReference>
<feature type="transmembrane region" description="Helical" evidence="6">
    <location>
        <begin position="164"/>
        <end position="186"/>
    </location>
</feature>
<dbReference type="SUPFAM" id="SSF103473">
    <property type="entry name" value="MFS general substrate transporter"/>
    <property type="match status" value="2"/>
</dbReference>
<dbReference type="Gene3D" id="1.20.1250.20">
    <property type="entry name" value="MFS general substrate transporter like domains"/>
    <property type="match status" value="2"/>
</dbReference>
<dbReference type="GO" id="GO:0022857">
    <property type="term" value="F:transmembrane transporter activity"/>
    <property type="evidence" value="ECO:0007669"/>
    <property type="project" value="InterPro"/>
</dbReference>
<feature type="transmembrane region" description="Helical" evidence="6">
    <location>
        <begin position="529"/>
        <end position="547"/>
    </location>
</feature>
<feature type="transmembrane region" description="Helical" evidence="6">
    <location>
        <begin position="347"/>
        <end position="369"/>
    </location>
</feature>
<dbReference type="InterPro" id="IPR036259">
    <property type="entry name" value="MFS_trans_sf"/>
</dbReference>
<evidence type="ECO:0000256" key="4">
    <source>
        <dbReference type="ARBA" id="ARBA00022989"/>
    </source>
</evidence>
<proteinExistence type="predicted"/>
<name>A0AAE0TTN6_9PEZI</name>
<keyword evidence="5 6" id="KW-0472">Membrane</keyword>
<feature type="transmembrane region" description="Helical" evidence="6">
    <location>
        <begin position="401"/>
        <end position="429"/>
    </location>
</feature>
<sequence length="584" mass="62045">MTEKPQQKTAMPDHIENLDRTYADIDVVELTHQNPYREVNFIGTYIAALLACSANFSGFIMPVTALGLIEAELGASPNAVWISLGWVLLSGVSFVLLGRLSDIFGRRWFFTGSTLLSLVGAIIGATAQNINVLIAASVFLGMGSAGQISFNYSVGELVPIRHRFAANGIIYFFSLPFSGLGPYIARLLIVQSSAGWRGIYYLVCGLDAAAAILWLLFYHPPDFQHLHRDRTLSDELKELDLGGIILYVAGFFLFLLGLAWGGSVYPWTSAYVLAPLIIGFAVLVAFVLYESLMDLRRPLIPMHLFRQLDFVLMNVLSAVGGVVYYGANTLFPYMVGSLYTSDPIKGGLVASCIGAGVCAGQTIGSWIAVPGGHMKLKLIVISSGLCAFVAALSGATDSQAIGSALAVCAGLMVGLLEVIVSTIVTIVIADQSEIGAAAGVFGSIRSLAGVLATAIYLSVLMNKLKEFTASDVVPAVVQAGVPSASIPGFLAALAQGDIAALQSVPGVTTQAIEVGVATLREAYAKTFKIVWLGTLAFGLLAVAASCFTKDLDEKLSHDVVRRLGINKNIEDAEKLGDEKEVRSE</sequence>
<evidence type="ECO:0000313" key="8">
    <source>
        <dbReference type="EMBL" id="KAK3672123.1"/>
    </source>
</evidence>
<feature type="transmembrane region" description="Helical" evidence="6">
    <location>
        <begin position="436"/>
        <end position="457"/>
    </location>
</feature>
<gene>
    <name evidence="8" type="ORF">LTR78_008094</name>
</gene>
<keyword evidence="3 6" id="KW-0812">Transmembrane</keyword>
<dbReference type="EMBL" id="JAUTXT010000036">
    <property type="protein sequence ID" value="KAK3672123.1"/>
    <property type="molecule type" value="Genomic_DNA"/>
</dbReference>
<feature type="transmembrane region" description="Helical" evidence="6">
    <location>
        <begin position="267"/>
        <end position="289"/>
    </location>
</feature>
<feature type="transmembrane region" description="Helical" evidence="6">
    <location>
        <begin position="376"/>
        <end position="395"/>
    </location>
</feature>
<dbReference type="InterPro" id="IPR010573">
    <property type="entry name" value="MFS_Str1/Tri12-like"/>
</dbReference>
<feature type="transmembrane region" description="Helical" evidence="6">
    <location>
        <begin position="109"/>
        <end position="127"/>
    </location>
</feature>
<keyword evidence="2" id="KW-0813">Transport</keyword>
<dbReference type="PROSITE" id="PS00216">
    <property type="entry name" value="SUGAR_TRANSPORT_1"/>
    <property type="match status" value="1"/>
</dbReference>
<keyword evidence="4 6" id="KW-1133">Transmembrane helix</keyword>
<evidence type="ECO:0000256" key="5">
    <source>
        <dbReference type="ARBA" id="ARBA00023136"/>
    </source>
</evidence>
<comment type="subcellular location">
    <subcellularLocation>
        <location evidence="1">Membrane</location>
        <topology evidence="1">Multi-pass membrane protein</topology>
    </subcellularLocation>
</comment>
<keyword evidence="9" id="KW-1185">Reference proteome</keyword>
<feature type="domain" description="Major facilitator superfamily (MFS) profile" evidence="7">
    <location>
        <begin position="43"/>
        <end position="495"/>
    </location>
</feature>
<feature type="transmembrane region" description="Helical" evidence="6">
    <location>
        <begin position="310"/>
        <end position="327"/>
    </location>
</feature>
<accession>A0AAE0TTN6</accession>
<evidence type="ECO:0000256" key="1">
    <source>
        <dbReference type="ARBA" id="ARBA00004141"/>
    </source>
</evidence>
<dbReference type="PROSITE" id="PS50850">
    <property type="entry name" value="MFS"/>
    <property type="match status" value="1"/>
</dbReference>